<dbReference type="InterPro" id="IPR000281">
    <property type="entry name" value="HTH_RpiR"/>
</dbReference>
<dbReference type="PANTHER" id="PTHR30514">
    <property type="entry name" value="GLUCOKINASE"/>
    <property type="match status" value="1"/>
</dbReference>
<dbReference type="GO" id="GO:0097367">
    <property type="term" value="F:carbohydrate derivative binding"/>
    <property type="evidence" value="ECO:0007669"/>
    <property type="project" value="InterPro"/>
</dbReference>
<dbReference type="Gene3D" id="1.10.10.10">
    <property type="entry name" value="Winged helix-like DNA-binding domain superfamily/Winged helix DNA-binding domain"/>
    <property type="match status" value="1"/>
</dbReference>
<dbReference type="InterPro" id="IPR009057">
    <property type="entry name" value="Homeodomain-like_sf"/>
</dbReference>
<dbReference type="InterPro" id="IPR001347">
    <property type="entry name" value="SIS_dom"/>
</dbReference>
<dbReference type="Pfam" id="PF01418">
    <property type="entry name" value="HTH_6"/>
    <property type="match status" value="1"/>
</dbReference>
<organism evidence="6 7">
    <name type="scientific">Streptosporangium carneum</name>
    <dbReference type="NCBI Taxonomy" id="47481"/>
    <lineage>
        <taxon>Bacteria</taxon>
        <taxon>Bacillati</taxon>
        <taxon>Actinomycetota</taxon>
        <taxon>Actinomycetes</taxon>
        <taxon>Streptosporangiales</taxon>
        <taxon>Streptosporangiaceae</taxon>
        <taxon>Streptosporangium</taxon>
    </lineage>
</organism>
<reference evidence="6" key="2">
    <citation type="submission" date="2023-01" db="EMBL/GenBank/DDBJ databases">
        <authorList>
            <person name="Sun Q."/>
            <person name="Evtushenko L."/>
        </authorList>
    </citation>
    <scope>NUCLEOTIDE SEQUENCE</scope>
    <source>
        <strain evidence="6">VKM Ac-2007</strain>
    </source>
</reference>
<dbReference type="SUPFAM" id="SSF53697">
    <property type="entry name" value="SIS domain"/>
    <property type="match status" value="1"/>
</dbReference>
<protein>
    <submittedName>
        <fullName evidence="6">RpiR family transcriptional regulator</fullName>
    </submittedName>
</protein>
<dbReference type="PROSITE" id="PS51071">
    <property type="entry name" value="HTH_RPIR"/>
    <property type="match status" value="1"/>
</dbReference>
<dbReference type="Pfam" id="PF01380">
    <property type="entry name" value="SIS"/>
    <property type="match status" value="1"/>
</dbReference>
<dbReference type="InterPro" id="IPR036388">
    <property type="entry name" value="WH-like_DNA-bd_sf"/>
</dbReference>
<dbReference type="GO" id="GO:0003700">
    <property type="term" value="F:DNA-binding transcription factor activity"/>
    <property type="evidence" value="ECO:0007669"/>
    <property type="project" value="InterPro"/>
</dbReference>
<feature type="domain" description="SIS" evidence="5">
    <location>
        <begin position="123"/>
        <end position="263"/>
    </location>
</feature>
<name>A0A9W6I8Z1_9ACTN</name>
<gene>
    <name evidence="6" type="ORF">GCM10017600_72290</name>
</gene>
<dbReference type="Proteomes" id="UP001143474">
    <property type="component" value="Unassembled WGS sequence"/>
</dbReference>
<dbReference type="InterPro" id="IPR047640">
    <property type="entry name" value="RpiR-like"/>
</dbReference>
<comment type="caution">
    <text evidence="6">The sequence shown here is derived from an EMBL/GenBank/DDBJ whole genome shotgun (WGS) entry which is preliminary data.</text>
</comment>
<dbReference type="GO" id="GO:1901135">
    <property type="term" value="P:carbohydrate derivative metabolic process"/>
    <property type="evidence" value="ECO:0007669"/>
    <property type="project" value="InterPro"/>
</dbReference>
<proteinExistence type="predicted"/>
<dbReference type="InterPro" id="IPR046348">
    <property type="entry name" value="SIS_dom_sf"/>
</dbReference>
<evidence type="ECO:0000313" key="6">
    <source>
        <dbReference type="EMBL" id="GLK13818.1"/>
    </source>
</evidence>
<dbReference type="EMBL" id="BSEV01000026">
    <property type="protein sequence ID" value="GLK13818.1"/>
    <property type="molecule type" value="Genomic_DNA"/>
</dbReference>
<evidence type="ECO:0000256" key="3">
    <source>
        <dbReference type="ARBA" id="ARBA00023163"/>
    </source>
</evidence>
<keyword evidence="2" id="KW-0238">DNA-binding</keyword>
<dbReference type="InterPro" id="IPR035472">
    <property type="entry name" value="RpiR-like_SIS"/>
</dbReference>
<feature type="domain" description="HTH rpiR-type" evidence="4">
    <location>
        <begin position="1"/>
        <end position="77"/>
    </location>
</feature>
<reference evidence="6" key="1">
    <citation type="journal article" date="2014" name="Int. J. Syst. Evol. Microbiol.">
        <title>Complete genome sequence of Corynebacterium casei LMG S-19264T (=DSM 44701T), isolated from a smear-ripened cheese.</title>
        <authorList>
            <consortium name="US DOE Joint Genome Institute (JGI-PGF)"/>
            <person name="Walter F."/>
            <person name="Albersmeier A."/>
            <person name="Kalinowski J."/>
            <person name="Ruckert C."/>
        </authorList>
    </citation>
    <scope>NUCLEOTIDE SEQUENCE</scope>
    <source>
        <strain evidence="6">VKM Ac-2007</strain>
    </source>
</reference>
<keyword evidence="7" id="KW-1185">Reference proteome</keyword>
<evidence type="ECO:0000256" key="1">
    <source>
        <dbReference type="ARBA" id="ARBA00023015"/>
    </source>
</evidence>
<keyword evidence="3" id="KW-0804">Transcription</keyword>
<evidence type="ECO:0000259" key="4">
    <source>
        <dbReference type="PROSITE" id="PS51071"/>
    </source>
</evidence>
<dbReference type="AlphaFoldDB" id="A0A9W6I8Z1"/>
<dbReference type="PANTHER" id="PTHR30514:SF1">
    <property type="entry name" value="HTH-TYPE TRANSCRIPTIONAL REGULATOR HEXR-RELATED"/>
    <property type="match status" value="1"/>
</dbReference>
<evidence type="ECO:0000259" key="5">
    <source>
        <dbReference type="PROSITE" id="PS51464"/>
    </source>
</evidence>
<dbReference type="SUPFAM" id="SSF46689">
    <property type="entry name" value="Homeodomain-like"/>
    <property type="match status" value="1"/>
</dbReference>
<dbReference type="CDD" id="cd05013">
    <property type="entry name" value="SIS_RpiR"/>
    <property type="match status" value="1"/>
</dbReference>
<dbReference type="PROSITE" id="PS51464">
    <property type="entry name" value="SIS"/>
    <property type="match status" value="1"/>
</dbReference>
<sequence>MNLVATVRAVLPSLTPAAQAIARLILNDPGMVARSTITEFSAVSGTSEATIVRTARALGFAGYSQLRFALAAAVARQTPERLAPGDLGPDDPLTDVIAKVTRAECEALSDTAAQLNPDRLGAVVEAVAGARRVDVYGVGSSGLVAADMAQKLMRIGLSGHAFTDAHLALTSAALLRPGDVAVGVSCTGETPDVLAPVGVARRSGAATVAITNNPRSSLGGLTDHVLVSAGRETVFRPGALASRISQLLIVDCVFVGVAQRTFDASNAALRATGDALGEFLSDTRRRGR</sequence>
<evidence type="ECO:0000256" key="2">
    <source>
        <dbReference type="ARBA" id="ARBA00023125"/>
    </source>
</evidence>
<accession>A0A9W6I8Z1</accession>
<evidence type="ECO:0000313" key="7">
    <source>
        <dbReference type="Proteomes" id="UP001143474"/>
    </source>
</evidence>
<dbReference type="GO" id="GO:0003677">
    <property type="term" value="F:DNA binding"/>
    <property type="evidence" value="ECO:0007669"/>
    <property type="project" value="UniProtKB-KW"/>
</dbReference>
<keyword evidence="1" id="KW-0805">Transcription regulation</keyword>
<dbReference type="Gene3D" id="3.40.50.10490">
    <property type="entry name" value="Glucose-6-phosphate isomerase like protein, domain 1"/>
    <property type="match status" value="1"/>
</dbReference>